<evidence type="ECO:0000256" key="5">
    <source>
        <dbReference type="ARBA" id="ARBA00023136"/>
    </source>
</evidence>
<sequence>MWICGRCARLGPDVGHDLRDPRTRPDAVSGRCRSARSFRLPSVRRDAESAQWARGRIATLGDMTVPGTPRGISALFERIMRTLPARVLLHYSETGGPLFASGLAFQALFAVFATLFVFCAVFGFWVRNDSVLRDSLLELVGRSVPGLIGDTNALVSVDTLLDSSILGWTGVIAAVGLLGTALNFLGSLRQAVRLLFSLPGPTTLFLLLKLKDAGLALIFGVVLLVSAALSVFSTSFVDVALAFLGIGSDAPVSRIAGGAVGLVIMLALDTATLAGSFRILSGIPIPWRNLWSGSLLGGFALGALKVLGTQLLGGAARNPLLASFAVLIGLLIWFNLVCQVILIAASWISVRMRDAGISARTLTPREREKEREEQLRTARRTLAEAERERLQGALPEASLFTRRRLEKQLAKLDKQLNDTLV</sequence>
<proteinExistence type="predicted"/>
<organism evidence="7 8">
    <name type="scientific">Rathayibacter iranicus</name>
    <dbReference type="NCBI Taxonomy" id="59737"/>
    <lineage>
        <taxon>Bacteria</taxon>
        <taxon>Bacillati</taxon>
        <taxon>Actinomycetota</taxon>
        <taxon>Actinomycetes</taxon>
        <taxon>Micrococcales</taxon>
        <taxon>Microbacteriaceae</taxon>
        <taxon>Rathayibacter</taxon>
    </lineage>
</organism>
<dbReference type="Proteomes" id="UP000283946">
    <property type="component" value="Chromosome"/>
</dbReference>
<dbReference type="PANTHER" id="PTHR30213">
    <property type="entry name" value="INNER MEMBRANE PROTEIN YHJD"/>
    <property type="match status" value="1"/>
</dbReference>
<keyword evidence="4 6" id="KW-1133">Transmembrane helix</keyword>
<name>A0AAD1ACT7_9MICO</name>
<dbReference type="AlphaFoldDB" id="A0AAD1ACT7"/>
<dbReference type="PANTHER" id="PTHR30213:SF1">
    <property type="entry name" value="INNER MEMBRANE PROTEIN YHJD"/>
    <property type="match status" value="1"/>
</dbReference>
<accession>A0AAD1ACT7</accession>
<evidence type="ECO:0000256" key="2">
    <source>
        <dbReference type="ARBA" id="ARBA00022475"/>
    </source>
</evidence>
<keyword evidence="2" id="KW-1003">Cell membrane</keyword>
<evidence type="ECO:0000313" key="7">
    <source>
        <dbReference type="EMBL" id="AZZ55833.1"/>
    </source>
</evidence>
<keyword evidence="3 6" id="KW-0812">Transmembrane</keyword>
<feature type="transmembrane region" description="Helical" evidence="6">
    <location>
        <begin position="215"/>
        <end position="243"/>
    </location>
</feature>
<dbReference type="EMBL" id="CP028130">
    <property type="protein sequence ID" value="AZZ55833.1"/>
    <property type="molecule type" value="Genomic_DNA"/>
</dbReference>
<reference evidence="7 8" key="1">
    <citation type="submission" date="2018-03" db="EMBL/GenBank/DDBJ databases">
        <title>Bacteriophage NCPPB3778 and a type I-E CRISPR drive the evolution of the US Biological Select Agent, Rathayibacter toxicus.</title>
        <authorList>
            <person name="Davis E.W.II."/>
            <person name="Tabima J.F."/>
            <person name="Weisberg A.J."/>
            <person name="Dantas Lopes L."/>
            <person name="Wiseman M.S."/>
            <person name="Wiseman M.S."/>
            <person name="Pupko T."/>
            <person name="Belcher M.S."/>
            <person name="Sechler A.J."/>
            <person name="Tancos M.A."/>
            <person name="Schroeder B.K."/>
            <person name="Murray T.D."/>
            <person name="Luster D.G."/>
            <person name="Schneider W.L."/>
            <person name="Rogers E."/>
            <person name="Andreote F.D."/>
            <person name="Grunwald N.J."/>
            <person name="Putnam M.L."/>
            <person name="Chang J.H."/>
        </authorList>
    </citation>
    <scope>NUCLEOTIDE SEQUENCE [LARGE SCALE GENOMIC DNA]</scope>
    <source>
        <strain evidence="7 8">NCCPB 2253</strain>
    </source>
</reference>
<evidence type="ECO:0000313" key="8">
    <source>
        <dbReference type="Proteomes" id="UP000283946"/>
    </source>
</evidence>
<dbReference type="InterPro" id="IPR017039">
    <property type="entry name" value="Virul_fac_BrkB"/>
</dbReference>
<dbReference type="KEGG" id="ria:C7V51_08070"/>
<feature type="transmembrane region" description="Helical" evidence="6">
    <location>
        <begin position="103"/>
        <end position="126"/>
    </location>
</feature>
<evidence type="ECO:0000256" key="6">
    <source>
        <dbReference type="SAM" id="Phobius"/>
    </source>
</evidence>
<feature type="transmembrane region" description="Helical" evidence="6">
    <location>
        <begin position="320"/>
        <end position="350"/>
    </location>
</feature>
<evidence type="ECO:0000256" key="4">
    <source>
        <dbReference type="ARBA" id="ARBA00022989"/>
    </source>
</evidence>
<evidence type="ECO:0000256" key="3">
    <source>
        <dbReference type="ARBA" id="ARBA00022692"/>
    </source>
</evidence>
<comment type="subcellular location">
    <subcellularLocation>
        <location evidence="1">Cell membrane</location>
        <topology evidence="1">Multi-pass membrane protein</topology>
    </subcellularLocation>
</comment>
<dbReference type="Pfam" id="PF03631">
    <property type="entry name" value="Virul_fac_BrkB"/>
    <property type="match status" value="1"/>
</dbReference>
<dbReference type="GO" id="GO:0005886">
    <property type="term" value="C:plasma membrane"/>
    <property type="evidence" value="ECO:0007669"/>
    <property type="project" value="UniProtKB-SubCell"/>
</dbReference>
<keyword evidence="5 6" id="KW-0472">Membrane</keyword>
<protein>
    <submittedName>
        <fullName evidence="7">YihY/virulence factor BrkB family protein</fullName>
    </submittedName>
</protein>
<gene>
    <name evidence="7" type="ORF">C7V51_08070</name>
</gene>
<evidence type="ECO:0000256" key="1">
    <source>
        <dbReference type="ARBA" id="ARBA00004651"/>
    </source>
</evidence>
<feature type="transmembrane region" description="Helical" evidence="6">
    <location>
        <begin position="255"/>
        <end position="277"/>
    </location>
</feature>
<feature type="transmembrane region" description="Helical" evidence="6">
    <location>
        <begin position="289"/>
        <end position="308"/>
    </location>
</feature>
<feature type="transmembrane region" description="Helical" evidence="6">
    <location>
        <begin position="165"/>
        <end position="185"/>
    </location>
</feature>